<dbReference type="AlphaFoldDB" id="S9UNF7"/>
<gene>
    <name evidence="2" type="ORF">STCU_04156</name>
</gene>
<accession>S9UNF7</accession>
<dbReference type="OrthoDB" id="255809at2759"/>
<evidence type="ECO:0000313" key="3">
    <source>
        <dbReference type="Proteomes" id="UP000015354"/>
    </source>
</evidence>
<name>S9UNF7_9TRYP</name>
<dbReference type="Proteomes" id="UP000015354">
    <property type="component" value="Unassembled WGS sequence"/>
</dbReference>
<keyword evidence="3" id="KW-1185">Reference proteome</keyword>
<organism evidence="2 3">
    <name type="scientific">Strigomonas culicis</name>
    <dbReference type="NCBI Taxonomy" id="28005"/>
    <lineage>
        <taxon>Eukaryota</taxon>
        <taxon>Discoba</taxon>
        <taxon>Euglenozoa</taxon>
        <taxon>Kinetoplastea</taxon>
        <taxon>Metakinetoplastina</taxon>
        <taxon>Trypanosomatida</taxon>
        <taxon>Trypanosomatidae</taxon>
        <taxon>Strigomonadinae</taxon>
        <taxon>Strigomonas</taxon>
    </lineage>
</organism>
<protein>
    <submittedName>
        <fullName evidence="2">p27 protein</fullName>
    </submittedName>
</protein>
<feature type="region of interest" description="Disordered" evidence="1">
    <location>
        <begin position="219"/>
        <end position="240"/>
    </location>
</feature>
<sequence length="240" mass="27745">MSRATCKITGGAAIRNVVDHGVYMKPMPGNPYLSAVHDGASTGYQQGFSARPLNWLYRFRYNVLPSGMSGGFFSRNPYGRYVHWLEVSTMEKIRLQLIGVESMPCSIMTTLVSLYTLWFLYRLAFLHPDITLYNLGLWVTKPWVQQQRFNKKMELDQTIYRWIHRAPEYLMVDPLREMYKLQIAANDPYYEYVKGLGRESELVLAQEERVGGAGDIRPFQMRHEDNSGHNPAPLNASMRH</sequence>
<comment type="caution">
    <text evidence="2">The sequence shown here is derived from an EMBL/GenBank/DDBJ whole genome shotgun (WGS) entry which is preliminary data.</text>
</comment>
<proteinExistence type="predicted"/>
<evidence type="ECO:0000313" key="2">
    <source>
        <dbReference type="EMBL" id="EPY30259.1"/>
    </source>
</evidence>
<reference evidence="2 3" key="1">
    <citation type="journal article" date="2013" name="PLoS ONE">
        <title>Predicting the Proteins of Angomonas deanei, Strigomonas culicis and Their Respective Endosymbionts Reveals New Aspects of the Trypanosomatidae Family.</title>
        <authorList>
            <person name="Motta M.C."/>
            <person name="Martins A.C."/>
            <person name="de Souza S.S."/>
            <person name="Catta-Preta C.M."/>
            <person name="Silva R."/>
            <person name="Klein C.C."/>
            <person name="de Almeida L.G."/>
            <person name="de Lima Cunha O."/>
            <person name="Ciapina L.P."/>
            <person name="Brocchi M."/>
            <person name="Colabardini A.C."/>
            <person name="de Araujo Lima B."/>
            <person name="Machado C.R."/>
            <person name="de Almeida Soares C.M."/>
            <person name="Probst C.M."/>
            <person name="de Menezes C.B."/>
            <person name="Thompson C.E."/>
            <person name="Bartholomeu D.C."/>
            <person name="Gradia D.F."/>
            <person name="Pavoni D.P."/>
            <person name="Grisard E.C."/>
            <person name="Fantinatti-Garboggini F."/>
            <person name="Marchini F.K."/>
            <person name="Rodrigues-Luiz G.F."/>
            <person name="Wagner G."/>
            <person name="Goldman G.H."/>
            <person name="Fietto J.L."/>
            <person name="Elias M.C."/>
            <person name="Goldman M.H."/>
            <person name="Sagot M.F."/>
            <person name="Pereira M."/>
            <person name="Stoco P.H."/>
            <person name="de Mendonca-Neto R.P."/>
            <person name="Teixeira S.M."/>
            <person name="Maciel T.E."/>
            <person name="de Oliveira Mendes T.A."/>
            <person name="Urmenyi T.P."/>
            <person name="de Souza W."/>
            <person name="Schenkman S."/>
            <person name="de Vasconcelos A.T."/>
        </authorList>
    </citation>
    <scope>NUCLEOTIDE SEQUENCE [LARGE SCALE GENOMIC DNA]</scope>
</reference>
<evidence type="ECO:0000256" key="1">
    <source>
        <dbReference type="SAM" id="MobiDB-lite"/>
    </source>
</evidence>
<dbReference type="EMBL" id="ATMH01004156">
    <property type="protein sequence ID" value="EPY30259.1"/>
    <property type="molecule type" value="Genomic_DNA"/>
</dbReference>